<evidence type="ECO:0000256" key="1">
    <source>
        <dbReference type="ARBA" id="ARBA00004123"/>
    </source>
</evidence>
<dbReference type="Gene3D" id="1.20.5.2050">
    <property type="match status" value="1"/>
</dbReference>
<evidence type="ECO:0000256" key="4">
    <source>
        <dbReference type="ARBA" id="ARBA00023163"/>
    </source>
</evidence>
<feature type="compositionally biased region" description="Basic and acidic residues" evidence="6">
    <location>
        <begin position="97"/>
        <end position="109"/>
    </location>
</feature>
<keyword evidence="9" id="KW-1185">Reference proteome</keyword>
<feature type="region of interest" description="Disordered" evidence="6">
    <location>
        <begin position="548"/>
        <end position="568"/>
    </location>
</feature>
<evidence type="ECO:0000313" key="9">
    <source>
        <dbReference type="Proteomes" id="UP000041254"/>
    </source>
</evidence>
<feature type="region of interest" description="Disordered" evidence="6">
    <location>
        <begin position="482"/>
        <end position="534"/>
    </location>
</feature>
<dbReference type="GO" id="GO:0003677">
    <property type="term" value="F:DNA binding"/>
    <property type="evidence" value="ECO:0007669"/>
    <property type="project" value="UniProtKB-KW"/>
</dbReference>
<name>A0A0G4EW03_VITBC</name>
<feature type="region of interest" description="Disordered" evidence="6">
    <location>
        <begin position="625"/>
        <end position="653"/>
    </location>
</feature>
<feature type="compositionally biased region" description="Polar residues" evidence="6">
    <location>
        <begin position="447"/>
        <end position="456"/>
    </location>
</feature>
<dbReference type="GO" id="GO:0003700">
    <property type="term" value="F:DNA-binding transcription factor activity"/>
    <property type="evidence" value="ECO:0007669"/>
    <property type="project" value="InterPro"/>
</dbReference>
<organism evidence="8 9">
    <name type="scientific">Vitrella brassicaformis (strain CCMP3155)</name>
    <dbReference type="NCBI Taxonomy" id="1169540"/>
    <lineage>
        <taxon>Eukaryota</taxon>
        <taxon>Sar</taxon>
        <taxon>Alveolata</taxon>
        <taxon>Colpodellida</taxon>
        <taxon>Vitrellaceae</taxon>
        <taxon>Vitrella</taxon>
    </lineage>
</organism>
<feature type="compositionally biased region" description="Acidic residues" evidence="6">
    <location>
        <begin position="488"/>
        <end position="498"/>
    </location>
</feature>
<keyword evidence="2" id="KW-0805">Transcription regulation</keyword>
<dbReference type="InterPro" id="IPR001471">
    <property type="entry name" value="AP2/ERF_dom"/>
</dbReference>
<feature type="compositionally biased region" description="Basic and acidic residues" evidence="6">
    <location>
        <begin position="244"/>
        <end position="259"/>
    </location>
</feature>
<gene>
    <name evidence="8" type="ORF">Vbra_8356</name>
</gene>
<feature type="domain" description="AP2/ERF" evidence="7">
    <location>
        <begin position="190"/>
        <end position="239"/>
    </location>
</feature>
<feature type="compositionally biased region" description="Basic residues" evidence="6">
    <location>
        <begin position="143"/>
        <end position="154"/>
    </location>
</feature>
<dbReference type="EMBL" id="CDMY01000325">
    <property type="protein sequence ID" value="CEM02397.1"/>
    <property type="molecule type" value="Genomic_DNA"/>
</dbReference>
<feature type="region of interest" description="Disordered" evidence="6">
    <location>
        <begin position="409"/>
        <end position="464"/>
    </location>
</feature>
<feature type="compositionally biased region" description="Pro residues" evidence="6">
    <location>
        <begin position="334"/>
        <end position="344"/>
    </location>
</feature>
<evidence type="ECO:0000259" key="7">
    <source>
        <dbReference type="Pfam" id="PF00847"/>
    </source>
</evidence>
<evidence type="ECO:0000256" key="2">
    <source>
        <dbReference type="ARBA" id="ARBA00023015"/>
    </source>
</evidence>
<comment type="subcellular location">
    <subcellularLocation>
        <location evidence="1">Nucleus</location>
    </subcellularLocation>
</comment>
<reference evidence="8 9" key="1">
    <citation type="submission" date="2014-11" db="EMBL/GenBank/DDBJ databases">
        <authorList>
            <person name="Zhu J."/>
            <person name="Qi W."/>
            <person name="Song R."/>
        </authorList>
    </citation>
    <scope>NUCLEOTIDE SEQUENCE [LARGE SCALE GENOMIC DNA]</scope>
</reference>
<dbReference type="InParanoid" id="A0A0G4EW03"/>
<feature type="region of interest" description="Disordered" evidence="6">
    <location>
        <begin position="244"/>
        <end position="359"/>
    </location>
</feature>
<dbReference type="AlphaFoldDB" id="A0A0G4EW03"/>
<evidence type="ECO:0000256" key="5">
    <source>
        <dbReference type="ARBA" id="ARBA00023242"/>
    </source>
</evidence>
<keyword evidence="4" id="KW-0804">Transcription</keyword>
<evidence type="ECO:0000256" key="3">
    <source>
        <dbReference type="ARBA" id="ARBA00023125"/>
    </source>
</evidence>
<dbReference type="VEuPathDB" id="CryptoDB:Vbra_8356"/>
<dbReference type="GO" id="GO:0005634">
    <property type="term" value="C:nucleus"/>
    <property type="evidence" value="ECO:0007669"/>
    <property type="project" value="UniProtKB-SubCell"/>
</dbReference>
<dbReference type="Pfam" id="PF00847">
    <property type="entry name" value="AP2"/>
    <property type="match status" value="1"/>
</dbReference>
<sequence length="699" mass="74235">MASAEEIRDSEVAAAREKALECRRRATAAQQQAESRAASLAFKKRTSGDCSSDGHLHQHQHKKRPRTLALSSCGSTTGSSDHTQTPPPVLTTPVCGRGDDDGGGEHSDSSEEYLPLSSRISPVSTPRKSRKLPRCSPDTRTRATGKRGRVRTTRASRGSPRASDGGGSSSCVVSEEDRSAARGSGSIKSGCKGVSWNKRMQAWLSFWSERGTRKSKTFSAKGGFEEARQQAIDFLTQKRAELEKGACTHSSDKKGEGRNIKSRKQRNRNNTDTAVRADHDAAPEPLNTTSSAAADQTPPPPPPPPPGMADAPQPPPQPDAESVTTPTVPADAFPHPPLVAPSHPPTETARPPTCDVSASRKASLKEVLVKPQLKKGPVPARGSAVSMGVGMGVGVGVAPCVSLLPTTTVKTSQGGISFSRPSTIDTPTFPSYQQQRSASAAAGKNAKQPQKKGTTTPEPPIPDTLAKFHFYYRNPFHVAEYERHSDSEGEDSDSDDGDSSVSSGSDDDMPMRDAAAPTAEAGHGTNTHINERLGVSPSSVPLHVLGELSSQSSQPPSYMDAQGDSAEPLATDHTNQLLCSYPFDDVSVGGLAVHVDPLSAGSSADRTSDDYHDLVTDSIASFLRIKPDDEPKPAPATHPHPHPQPQAPSPKTPLPYHGHWYVVHPPVMMPWSPPVLQRCGSLMANSSTTAGAESDRDME</sequence>
<feature type="compositionally biased region" description="Basic residues" evidence="6">
    <location>
        <begin position="57"/>
        <end position="66"/>
    </location>
</feature>
<feature type="compositionally biased region" description="Low complexity" evidence="6">
    <location>
        <begin position="27"/>
        <end position="41"/>
    </location>
</feature>
<dbReference type="Proteomes" id="UP000041254">
    <property type="component" value="Unassembled WGS sequence"/>
</dbReference>
<proteinExistence type="predicted"/>
<keyword evidence="5" id="KW-0539">Nucleus</keyword>
<evidence type="ECO:0000313" key="8">
    <source>
        <dbReference type="EMBL" id="CEM02397.1"/>
    </source>
</evidence>
<feature type="compositionally biased region" description="Polar residues" evidence="6">
    <location>
        <begin position="409"/>
        <end position="430"/>
    </location>
</feature>
<evidence type="ECO:0000256" key="6">
    <source>
        <dbReference type="SAM" id="MobiDB-lite"/>
    </source>
</evidence>
<feature type="compositionally biased region" description="Pro residues" evidence="6">
    <location>
        <begin position="297"/>
        <end position="318"/>
    </location>
</feature>
<protein>
    <recommendedName>
        <fullName evidence="7">AP2/ERF domain-containing protein</fullName>
    </recommendedName>
</protein>
<feature type="compositionally biased region" description="Low complexity" evidence="6">
    <location>
        <begin position="431"/>
        <end position="442"/>
    </location>
</feature>
<feature type="compositionally biased region" description="Polar residues" evidence="6">
    <location>
        <begin position="69"/>
        <end position="82"/>
    </location>
</feature>
<feature type="compositionally biased region" description="Pro residues" evidence="6">
    <location>
        <begin position="633"/>
        <end position="653"/>
    </location>
</feature>
<dbReference type="OrthoDB" id="333966at2759"/>
<feature type="region of interest" description="Disordered" evidence="6">
    <location>
        <begin position="26"/>
        <end position="192"/>
    </location>
</feature>
<accession>A0A0G4EW03</accession>
<keyword evidence="3" id="KW-0238">DNA-binding</keyword>